<evidence type="ECO:0000256" key="1">
    <source>
        <dbReference type="SAM" id="Coils"/>
    </source>
</evidence>
<reference evidence="2" key="1">
    <citation type="submission" date="2022-08" db="EMBL/GenBank/DDBJ databases">
        <title>Novel sulfate-reducing endosymbionts in the free-living metamonad Anaeramoeba.</title>
        <authorList>
            <person name="Jerlstrom-Hultqvist J."/>
            <person name="Cepicka I."/>
            <person name="Gallot-Lavallee L."/>
            <person name="Salas-Leiva D."/>
            <person name="Curtis B.A."/>
            <person name="Zahonova K."/>
            <person name="Pipaliya S."/>
            <person name="Dacks J."/>
            <person name="Roger A.J."/>
        </authorList>
    </citation>
    <scope>NUCLEOTIDE SEQUENCE</scope>
    <source>
        <strain evidence="2">Schooner1</strain>
    </source>
</reference>
<feature type="coiled-coil region" evidence="1">
    <location>
        <begin position="8"/>
        <end position="52"/>
    </location>
</feature>
<proteinExistence type="predicted"/>
<evidence type="ECO:0000313" key="3">
    <source>
        <dbReference type="Proteomes" id="UP001150062"/>
    </source>
</evidence>
<accession>A0ABQ8YWD3</accession>
<name>A0ABQ8YWD3_9EUKA</name>
<keyword evidence="3" id="KW-1185">Reference proteome</keyword>
<gene>
    <name evidence="2" type="ORF">M0813_00086</name>
</gene>
<protein>
    <submittedName>
        <fullName evidence="2">Uncharacterized protein</fullName>
    </submittedName>
</protein>
<dbReference type="Proteomes" id="UP001150062">
    <property type="component" value="Unassembled WGS sequence"/>
</dbReference>
<keyword evidence="1" id="KW-0175">Coiled coil</keyword>
<comment type="caution">
    <text evidence="2">The sequence shown here is derived from an EMBL/GenBank/DDBJ whole genome shotgun (WGS) entry which is preliminary data.</text>
</comment>
<dbReference type="EMBL" id="JAOAOG010000103">
    <property type="protein sequence ID" value="KAJ6248929.1"/>
    <property type="molecule type" value="Genomic_DNA"/>
</dbReference>
<evidence type="ECO:0000313" key="2">
    <source>
        <dbReference type="EMBL" id="KAJ6248929.1"/>
    </source>
</evidence>
<organism evidence="2 3">
    <name type="scientific">Anaeramoeba flamelloides</name>
    <dbReference type="NCBI Taxonomy" id="1746091"/>
    <lineage>
        <taxon>Eukaryota</taxon>
        <taxon>Metamonada</taxon>
        <taxon>Anaeramoebidae</taxon>
        <taxon>Anaeramoeba</taxon>
    </lineage>
</organism>
<sequence>MSTTKSQISQTNNDNSQLMKRLEAVEKKLNYSQQLEKQIKKLNKKIYGLENGILKLPQFQIQNYYSSEMSEKERIFFGSTKLKETDWEEYQDSYVKLKIDISSCNFSKIPTIVTNLGGNDYHCSTKGGTSVYEVTESSFYVVVYRSGINPNKVNGWDWHLNWAAIGEINY</sequence>